<proteinExistence type="predicted"/>
<name>A0A4C1UJV0_EUMVA</name>
<evidence type="ECO:0000256" key="1">
    <source>
        <dbReference type="SAM" id="MobiDB-lite"/>
    </source>
</evidence>
<evidence type="ECO:0000313" key="3">
    <source>
        <dbReference type="Proteomes" id="UP000299102"/>
    </source>
</evidence>
<keyword evidence="3" id="KW-1185">Reference proteome</keyword>
<comment type="caution">
    <text evidence="2">The sequence shown here is derived from an EMBL/GenBank/DDBJ whole genome shotgun (WGS) entry which is preliminary data.</text>
</comment>
<protein>
    <submittedName>
        <fullName evidence="2">Uncharacterized protein</fullName>
    </submittedName>
</protein>
<sequence length="116" mass="13476">MLIRPRRAVSRGPYTPANVCTRRHLDSALFARYRCAFAFRRFVPRIFVTAYSRANEQANHQRDGHPYRHSQPQRSSVLTASRAGIGHLMEEELMEKEWDNEAGVGRRDSYSLDEPQ</sequence>
<dbReference type="EMBL" id="BGZK01000178">
    <property type="protein sequence ID" value="GBP26236.1"/>
    <property type="molecule type" value="Genomic_DNA"/>
</dbReference>
<dbReference type="Proteomes" id="UP000299102">
    <property type="component" value="Unassembled WGS sequence"/>
</dbReference>
<feature type="compositionally biased region" description="Polar residues" evidence="1">
    <location>
        <begin position="70"/>
        <end position="79"/>
    </location>
</feature>
<organism evidence="2 3">
    <name type="scientific">Eumeta variegata</name>
    <name type="common">Bagworm moth</name>
    <name type="synonym">Eumeta japonica</name>
    <dbReference type="NCBI Taxonomy" id="151549"/>
    <lineage>
        <taxon>Eukaryota</taxon>
        <taxon>Metazoa</taxon>
        <taxon>Ecdysozoa</taxon>
        <taxon>Arthropoda</taxon>
        <taxon>Hexapoda</taxon>
        <taxon>Insecta</taxon>
        <taxon>Pterygota</taxon>
        <taxon>Neoptera</taxon>
        <taxon>Endopterygota</taxon>
        <taxon>Lepidoptera</taxon>
        <taxon>Glossata</taxon>
        <taxon>Ditrysia</taxon>
        <taxon>Tineoidea</taxon>
        <taxon>Psychidae</taxon>
        <taxon>Oiketicinae</taxon>
        <taxon>Eumeta</taxon>
    </lineage>
</organism>
<evidence type="ECO:0000313" key="2">
    <source>
        <dbReference type="EMBL" id="GBP26236.1"/>
    </source>
</evidence>
<gene>
    <name evidence="2" type="ORF">EVAR_16088_1</name>
</gene>
<reference evidence="2 3" key="1">
    <citation type="journal article" date="2019" name="Commun. Biol.">
        <title>The bagworm genome reveals a unique fibroin gene that provides high tensile strength.</title>
        <authorList>
            <person name="Kono N."/>
            <person name="Nakamura H."/>
            <person name="Ohtoshi R."/>
            <person name="Tomita M."/>
            <person name="Numata K."/>
            <person name="Arakawa K."/>
        </authorList>
    </citation>
    <scope>NUCLEOTIDE SEQUENCE [LARGE SCALE GENOMIC DNA]</scope>
</reference>
<feature type="region of interest" description="Disordered" evidence="1">
    <location>
        <begin position="57"/>
        <end position="81"/>
    </location>
</feature>
<dbReference type="AlphaFoldDB" id="A0A4C1UJV0"/>
<accession>A0A4C1UJV0</accession>